<gene>
    <name evidence="2" type="ORF">V5N11_033936</name>
</gene>
<evidence type="ECO:0000313" key="3">
    <source>
        <dbReference type="Proteomes" id="UP001558713"/>
    </source>
</evidence>
<keyword evidence="1" id="KW-0472">Membrane</keyword>
<keyword evidence="1" id="KW-1133">Transmembrane helix</keyword>
<dbReference type="Proteomes" id="UP001558713">
    <property type="component" value="Unassembled WGS sequence"/>
</dbReference>
<keyword evidence="1" id="KW-0812">Transmembrane</keyword>
<dbReference type="InterPro" id="IPR011009">
    <property type="entry name" value="Kinase-like_dom_sf"/>
</dbReference>
<keyword evidence="2" id="KW-0418">Kinase</keyword>
<proteinExistence type="predicted"/>
<sequence length="116" mass="13163">MGTFGYMDPIYYTTGLVTEYTDVFSFGIFMLILLLGRPAVFAGSNGVPCNILDYVKDLQERGESIEFGDDLNDMRLGQMKMFLELALRCCEKRNEDRPKMILVAKEIKIIEGSIDC</sequence>
<dbReference type="PANTHER" id="PTHR48055">
    <property type="entry name" value="LEUCINE-RICH REPEAT RECEPTOR PROTEIN KINASE EMS1"/>
    <property type="match status" value="1"/>
</dbReference>
<name>A0ABD1ASW8_CARAN</name>
<keyword evidence="2" id="KW-0808">Transferase</keyword>
<accession>A0ABD1ASW8</accession>
<dbReference type="PANTHER" id="PTHR48055:SF46">
    <property type="entry name" value="LEUCINE-RICH REPEAT SERINE_THREONINE-PROTEIN KINASE 1"/>
    <property type="match status" value="1"/>
</dbReference>
<comment type="caution">
    <text evidence="2">The sequence shown here is derived from an EMBL/GenBank/DDBJ whole genome shotgun (WGS) entry which is preliminary data.</text>
</comment>
<keyword evidence="3" id="KW-1185">Reference proteome</keyword>
<dbReference type="AlphaFoldDB" id="A0ABD1ASW8"/>
<feature type="transmembrane region" description="Helical" evidence="1">
    <location>
        <begin position="20"/>
        <end position="36"/>
    </location>
</feature>
<protein>
    <submittedName>
        <fullName evidence="2">Serine/threonine-protein kinase ZRK3</fullName>
    </submittedName>
</protein>
<evidence type="ECO:0000313" key="2">
    <source>
        <dbReference type="EMBL" id="KAL1209862.1"/>
    </source>
</evidence>
<dbReference type="GO" id="GO:0016301">
    <property type="term" value="F:kinase activity"/>
    <property type="evidence" value="ECO:0007669"/>
    <property type="project" value="UniProtKB-KW"/>
</dbReference>
<evidence type="ECO:0000256" key="1">
    <source>
        <dbReference type="SAM" id="Phobius"/>
    </source>
</evidence>
<dbReference type="SUPFAM" id="SSF56112">
    <property type="entry name" value="Protein kinase-like (PK-like)"/>
    <property type="match status" value="1"/>
</dbReference>
<dbReference type="EMBL" id="JBANAX010000403">
    <property type="protein sequence ID" value="KAL1209862.1"/>
    <property type="molecule type" value="Genomic_DNA"/>
</dbReference>
<dbReference type="InterPro" id="IPR051564">
    <property type="entry name" value="LRR_receptor-like_kinase"/>
</dbReference>
<organism evidence="2 3">
    <name type="scientific">Cardamine amara subsp. amara</name>
    <dbReference type="NCBI Taxonomy" id="228776"/>
    <lineage>
        <taxon>Eukaryota</taxon>
        <taxon>Viridiplantae</taxon>
        <taxon>Streptophyta</taxon>
        <taxon>Embryophyta</taxon>
        <taxon>Tracheophyta</taxon>
        <taxon>Spermatophyta</taxon>
        <taxon>Magnoliopsida</taxon>
        <taxon>eudicotyledons</taxon>
        <taxon>Gunneridae</taxon>
        <taxon>Pentapetalae</taxon>
        <taxon>rosids</taxon>
        <taxon>malvids</taxon>
        <taxon>Brassicales</taxon>
        <taxon>Brassicaceae</taxon>
        <taxon>Cardamineae</taxon>
        <taxon>Cardamine</taxon>
    </lineage>
</organism>
<reference evidence="2 3" key="1">
    <citation type="submission" date="2024-04" db="EMBL/GenBank/DDBJ databases">
        <title>Genome assembly C_amara_ONT_v2.</title>
        <authorList>
            <person name="Yant L."/>
            <person name="Moore C."/>
            <person name="Slenker M."/>
        </authorList>
    </citation>
    <scope>NUCLEOTIDE SEQUENCE [LARGE SCALE GENOMIC DNA]</scope>
    <source>
        <tissue evidence="2">Leaf</tissue>
    </source>
</reference>
<dbReference type="Gene3D" id="1.10.510.10">
    <property type="entry name" value="Transferase(Phosphotransferase) domain 1"/>
    <property type="match status" value="1"/>
</dbReference>